<comment type="similarity">
    <text evidence="1">Belongs to the short-chain dehydrogenases/reductases (SDR) family.</text>
</comment>
<comment type="caution">
    <text evidence="3">The sequence shown here is derived from an EMBL/GenBank/DDBJ whole genome shotgun (WGS) entry which is preliminary data.</text>
</comment>
<evidence type="ECO:0000256" key="2">
    <source>
        <dbReference type="ARBA" id="ARBA00023002"/>
    </source>
</evidence>
<protein>
    <submittedName>
        <fullName evidence="3">Oxidoreductase</fullName>
    </submittedName>
</protein>
<name>A0A2S7UF23_9FLAO</name>
<dbReference type="OrthoDB" id="9803333at2"/>
<sequence>MSKNILLIGGSHGIGNAIVQHMYQNNNIYVASRENENLPDGVTHINFDALTDELDTTALPESLDGFVYCPGSINLKPFKMLKQKHFEDDMNINFFSMLKVTRTVLPLLTKEGTSSMVYFSTVAVGTGMPFHTSVAAAKGAIEGFAKALAAEYAPTVRVNVIAPSLVDTPLAGRLLNNDAKKEKMGEMHPLKRVGTPDDIASVAAFLLEQNTGWITGQVIGVDGGKGTLNLG</sequence>
<proteinExistence type="inferred from homology"/>
<dbReference type="InterPro" id="IPR002347">
    <property type="entry name" value="SDR_fam"/>
</dbReference>
<evidence type="ECO:0000256" key="1">
    <source>
        <dbReference type="ARBA" id="ARBA00006484"/>
    </source>
</evidence>
<accession>A0A2S7UF23</accession>
<reference evidence="3 4" key="1">
    <citation type="submission" date="2017-01" db="EMBL/GenBank/DDBJ databases">
        <title>Trade-off between light-utilization and light-protection in marine flavobacteria.</title>
        <authorList>
            <person name="Kumagai Y."/>
            <person name="Yoshizawa S."/>
            <person name="Kogure K."/>
            <person name="Iwasaki W."/>
        </authorList>
    </citation>
    <scope>NUCLEOTIDE SEQUENCE [LARGE SCALE GENOMIC DNA]</scope>
    <source>
        <strain evidence="3 4">KCTC 32109</strain>
    </source>
</reference>
<evidence type="ECO:0000313" key="4">
    <source>
        <dbReference type="Proteomes" id="UP000239747"/>
    </source>
</evidence>
<dbReference type="RefSeq" id="WP_105071874.1">
    <property type="nucleotide sequence ID" value="NZ_MTPW01000001.1"/>
</dbReference>
<gene>
    <name evidence="3" type="ORF">BST92_13175</name>
</gene>
<dbReference type="PANTHER" id="PTHR43477">
    <property type="entry name" value="DIHYDROANTICAPSIN 7-DEHYDROGENASE"/>
    <property type="match status" value="1"/>
</dbReference>
<keyword evidence="2" id="KW-0560">Oxidoreductase</keyword>
<organism evidence="3 4">
    <name type="scientific">Nonlabens arenilitoris</name>
    <dbReference type="NCBI Taxonomy" id="1217969"/>
    <lineage>
        <taxon>Bacteria</taxon>
        <taxon>Pseudomonadati</taxon>
        <taxon>Bacteroidota</taxon>
        <taxon>Flavobacteriia</taxon>
        <taxon>Flavobacteriales</taxon>
        <taxon>Flavobacteriaceae</taxon>
        <taxon>Nonlabens</taxon>
    </lineage>
</organism>
<dbReference type="InterPro" id="IPR036291">
    <property type="entry name" value="NAD(P)-bd_dom_sf"/>
</dbReference>
<dbReference type="PRINTS" id="PR00081">
    <property type="entry name" value="GDHRDH"/>
</dbReference>
<dbReference type="GO" id="GO:0016491">
    <property type="term" value="F:oxidoreductase activity"/>
    <property type="evidence" value="ECO:0007669"/>
    <property type="project" value="UniProtKB-KW"/>
</dbReference>
<dbReference type="SUPFAM" id="SSF51735">
    <property type="entry name" value="NAD(P)-binding Rossmann-fold domains"/>
    <property type="match status" value="1"/>
</dbReference>
<evidence type="ECO:0000313" key="3">
    <source>
        <dbReference type="EMBL" id="PQJ32812.1"/>
    </source>
</evidence>
<dbReference type="InterPro" id="IPR051122">
    <property type="entry name" value="SDR_DHRS6-like"/>
</dbReference>
<dbReference type="AlphaFoldDB" id="A0A2S7UF23"/>
<dbReference type="Proteomes" id="UP000239747">
    <property type="component" value="Unassembled WGS sequence"/>
</dbReference>
<dbReference type="Gene3D" id="3.40.50.720">
    <property type="entry name" value="NAD(P)-binding Rossmann-like Domain"/>
    <property type="match status" value="1"/>
</dbReference>
<dbReference type="EMBL" id="MTPW01000001">
    <property type="protein sequence ID" value="PQJ32812.1"/>
    <property type="molecule type" value="Genomic_DNA"/>
</dbReference>
<dbReference type="PANTHER" id="PTHR43477:SF1">
    <property type="entry name" value="DIHYDROANTICAPSIN 7-DEHYDROGENASE"/>
    <property type="match status" value="1"/>
</dbReference>
<dbReference type="CDD" id="cd05233">
    <property type="entry name" value="SDR_c"/>
    <property type="match status" value="1"/>
</dbReference>
<keyword evidence="4" id="KW-1185">Reference proteome</keyword>
<dbReference type="Pfam" id="PF13561">
    <property type="entry name" value="adh_short_C2"/>
    <property type="match status" value="1"/>
</dbReference>